<evidence type="ECO:0000256" key="7">
    <source>
        <dbReference type="ARBA" id="ARBA00038353"/>
    </source>
</evidence>
<dbReference type="EMBL" id="SSTE01011259">
    <property type="protein sequence ID" value="KAA0051554.1"/>
    <property type="molecule type" value="Genomic_DNA"/>
</dbReference>
<proteinExistence type="inferred from homology"/>
<dbReference type="AlphaFoldDB" id="A0A5A7U8B7"/>
<dbReference type="InterPro" id="IPR036249">
    <property type="entry name" value="Thioredoxin-like_sf"/>
</dbReference>
<dbReference type="Pfam" id="PF00085">
    <property type="entry name" value="Thioredoxin"/>
    <property type="match status" value="1"/>
</dbReference>
<sequence>MADVGKVITCHTLASWNQQLLKAQQYNKLLVVNFTARWCGPCHAMASVLEELAKKMNNVIFLKVDIDELNSVAKEFEVAALPSYHFLKNGRLVEKFEASLPSNCYSTFPSTWGRLDLASDSSLPKAAPLVALLASAAGRFQGLPRGMIPMTQ</sequence>
<dbReference type="InterPro" id="IPR013766">
    <property type="entry name" value="Thioredoxin_domain"/>
</dbReference>
<comment type="subcellular location">
    <subcellularLocation>
        <location evidence="1">Cytoplasm</location>
    </subcellularLocation>
</comment>
<dbReference type="PANTHER" id="PTHR10438:SF453">
    <property type="entry name" value="THIOREDOXIN H4-RELATED"/>
    <property type="match status" value="1"/>
</dbReference>
<keyword evidence="5" id="KW-1015">Disulfide bond</keyword>
<keyword evidence="6" id="KW-0676">Redox-active center</keyword>
<evidence type="ECO:0000313" key="10">
    <source>
        <dbReference type="Proteomes" id="UP000321393"/>
    </source>
</evidence>
<keyword evidence="4" id="KW-0249">Electron transport</keyword>
<evidence type="ECO:0000256" key="5">
    <source>
        <dbReference type="ARBA" id="ARBA00023157"/>
    </source>
</evidence>
<dbReference type="PROSITE" id="PS00194">
    <property type="entry name" value="THIOREDOXIN_1"/>
    <property type="match status" value="1"/>
</dbReference>
<dbReference type="InterPro" id="IPR017937">
    <property type="entry name" value="Thioredoxin_CS"/>
</dbReference>
<dbReference type="InterPro" id="IPR050620">
    <property type="entry name" value="Thioredoxin_H-type-like"/>
</dbReference>
<evidence type="ECO:0000256" key="2">
    <source>
        <dbReference type="ARBA" id="ARBA00022448"/>
    </source>
</evidence>
<evidence type="ECO:0000256" key="4">
    <source>
        <dbReference type="ARBA" id="ARBA00022982"/>
    </source>
</evidence>
<dbReference type="PROSITE" id="PS51352">
    <property type="entry name" value="THIOREDOXIN_2"/>
    <property type="match status" value="1"/>
</dbReference>
<evidence type="ECO:0000256" key="6">
    <source>
        <dbReference type="ARBA" id="ARBA00023284"/>
    </source>
</evidence>
<feature type="domain" description="Thioredoxin" evidence="8">
    <location>
        <begin position="1"/>
        <end position="120"/>
    </location>
</feature>
<dbReference type="Proteomes" id="UP000321393">
    <property type="component" value="Unassembled WGS sequence"/>
</dbReference>
<dbReference type="OrthoDB" id="2121326at2759"/>
<evidence type="ECO:0000256" key="3">
    <source>
        <dbReference type="ARBA" id="ARBA00022490"/>
    </source>
</evidence>
<gene>
    <name evidence="9" type="ORF">E6C27_scaffold174G00860</name>
</gene>
<keyword evidence="2" id="KW-0813">Transport</keyword>
<evidence type="ECO:0000259" key="8">
    <source>
        <dbReference type="PROSITE" id="PS51352"/>
    </source>
</evidence>
<comment type="similarity">
    <text evidence="7">Belongs to the thioredoxin family. Plant H-type subfamily.</text>
</comment>
<reference evidence="9 10" key="1">
    <citation type="submission" date="2019-08" db="EMBL/GenBank/DDBJ databases">
        <title>Draft genome sequences of two oriental melons (Cucumis melo L. var makuwa).</title>
        <authorList>
            <person name="Kwon S.-Y."/>
        </authorList>
    </citation>
    <scope>NUCLEOTIDE SEQUENCE [LARGE SCALE GENOMIC DNA]</scope>
    <source>
        <strain evidence="10">cv. SW 3</strain>
        <tissue evidence="9">Leaf</tissue>
    </source>
</reference>
<evidence type="ECO:0000313" key="9">
    <source>
        <dbReference type="EMBL" id="KAA0051554.1"/>
    </source>
</evidence>
<accession>A0A5A7U8B7</accession>
<dbReference type="Gene3D" id="3.40.30.10">
    <property type="entry name" value="Glutaredoxin"/>
    <property type="match status" value="1"/>
</dbReference>
<dbReference type="STRING" id="1194695.A0A5A7U8B7"/>
<dbReference type="PANTHER" id="PTHR10438">
    <property type="entry name" value="THIOREDOXIN"/>
    <property type="match status" value="1"/>
</dbReference>
<dbReference type="GO" id="GO:0005737">
    <property type="term" value="C:cytoplasm"/>
    <property type="evidence" value="ECO:0007669"/>
    <property type="project" value="UniProtKB-SubCell"/>
</dbReference>
<protein>
    <submittedName>
        <fullName evidence="9">Thioredoxin H1-like isoform X1</fullName>
    </submittedName>
</protein>
<organism evidence="9 10">
    <name type="scientific">Cucumis melo var. makuwa</name>
    <name type="common">Oriental melon</name>
    <dbReference type="NCBI Taxonomy" id="1194695"/>
    <lineage>
        <taxon>Eukaryota</taxon>
        <taxon>Viridiplantae</taxon>
        <taxon>Streptophyta</taxon>
        <taxon>Embryophyta</taxon>
        <taxon>Tracheophyta</taxon>
        <taxon>Spermatophyta</taxon>
        <taxon>Magnoliopsida</taxon>
        <taxon>eudicotyledons</taxon>
        <taxon>Gunneridae</taxon>
        <taxon>Pentapetalae</taxon>
        <taxon>rosids</taxon>
        <taxon>fabids</taxon>
        <taxon>Cucurbitales</taxon>
        <taxon>Cucurbitaceae</taxon>
        <taxon>Benincaseae</taxon>
        <taxon>Cucumis</taxon>
    </lineage>
</organism>
<evidence type="ECO:0000256" key="1">
    <source>
        <dbReference type="ARBA" id="ARBA00004496"/>
    </source>
</evidence>
<keyword evidence="3" id="KW-0963">Cytoplasm</keyword>
<name>A0A5A7U8B7_CUCMM</name>
<dbReference type="SUPFAM" id="SSF52833">
    <property type="entry name" value="Thioredoxin-like"/>
    <property type="match status" value="1"/>
</dbReference>
<dbReference type="CDD" id="cd02947">
    <property type="entry name" value="TRX_family"/>
    <property type="match status" value="1"/>
</dbReference>
<comment type="caution">
    <text evidence="9">The sequence shown here is derived from an EMBL/GenBank/DDBJ whole genome shotgun (WGS) entry which is preliminary data.</text>
</comment>